<evidence type="ECO:0000256" key="6">
    <source>
        <dbReference type="ARBA" id="ARBA00023136"/>
    </source>
</evidence>
<feature type="region of interest" description="Disordered" evidence="10">
    <location>
        <begin position="358"/>
        <end position="378"/>
    </location>
</feature>
<evidence type="ECO:0000313" key="12">
    <source>
        <dbReference type="Proteomes" id="UP001392437"/>
    </source>
</evidence>
<keyword evidence="6 9" id="KW-0472">Membrane</keyword>
<evidence type="ECO:0000256" key="2">
    <source>
        <dbReference type="ARBA" id="ARBA00007528"/>
    </source>
</evidence>
<dbReference type="PANTHER" id="PTHR31468">
    <property type="entry name" value="1,3-BETA-GLUCANOSYLTRANSFERASE GAS1"/>
    <property type="match status" value="1"/>
</dbReference>
<dbReference type="InterPro" id="IPR017853">
    <property type="entry name" value="GH"/>
</dbReference>
<comment type="similarity">
    <text evidence="2 9">Belongs to the glycosyl hydrolase 72 family.</text>
</comment>
<dbReference type="PANTHER" id="PTHR31468:SF5">
    <property type="entry name" value="1,3-BETA-GLUCANOSYLTRANSFERASE GAS5"/>
    <property type="match status" value="1"/>
</dbReference>
<organism evidence="11 12">
    <name type="scientific">Apiospora kogelbergensis</name>
    <dbReference type="NCBI Taxonomy" id="1337665"/>
    <lineage>
        <taxon>Eukaryota</taxon>
        <taxon>Fungi</taxon>
        <taxon>Dikarya</taxon>
        <taxon>Ascomycota</taxon>
        <taxon>Pezizomycotina</taxon>
        <taxon>Sordariomycetes</taxon>
        <taxon>Xylariomycetidae</taxon>
        <taxon>Amphisphaeriales</taxon>
        <taxon>Apiosporaceae</taxon>
        <taxon>Apiospora</taxon>
    </lineage>
</organism>
<keyword evidence="4 9" id="KW-0808">Transferase</keyword>
<dbReference type="SUPFAM" id="SSF51445">
    <property type="entry name" value="(Trans)glycosidases"/>
    <property type="match status" value="1"/>
</dbReference>
<dbReference type="GO" id="GO:0005886">
    <property type="term" value="C:plasma membrane"/>
    <property type="evidence" value="ECO:0007669"/>
    <property type="project" value="UniProtKB-SubCell"/>
</dbReference>
<dbReference type="EC" id="2.4.1.-" evidence="9"/>
<evidence type="ECO:0000256" key="8">
    <source>
        <dbReference type="ARBA" id="ARBA00023288"/>
    </source>
</evidence>
<comment type="function">
    <text evidence="9">Splits internally a 1,3-beta-glucan molecule and transfers the newly generated reducing end (the donor) to the non-reducing end of another 1,3-beta-glucan molecule (the acceptor) forming a 1,3-beta linkage, resulting in the elongation of 1,3-beta-glucan chains in the cell wall.</text>
</comment>
<dbReference type="GO" id="GO:0071970">
    <property type="term" value="P:fungal-type cell wall (1-&gt;3)-beta-D-glucan biosynthetic process"/>
    <property type="evidence" value="ECO:0007669"/>
    <property type="project" value="TreeGrafter"/>
</dbReference>
<accession>A0AAW0QJJ6</accession>
<sequence>MQDQITPISVRGRYLWRNEDRFIIKGAVYQNNYIRAITALEREKNREHPRFTPSDPIADDQLEVLSCSIPLLQELGINTLLVYTIDNTKSHDVAMDMLAKAGIYVIAGLSTKHQCVNRAAPFDSYTPDLVQHYFATLDRMAVYPNTLGVVVANEVLNSPGATAGAPVVRALVRDVKRYMALHAAAANSEGAGAGAHQQQYRVLPVGVSSSGIRNVFLDEFRYLTGGAPEEAVDFFSVADGGMCGWQWNEWSWVGRSSMQVSGWNRLLEWFENTHVPVFFSEYGTTTGESTPRKFHETTAIYSPEMTRVFSGACVYELYEGPNHYGLVVVRADGTLEKQRDFGYLQERLRDAADNELATQPEWASSDSELVAASRPELPAQSTNWRASADLPVCPLDWDDVQAQIEDKQWIDVADEVERSLRIDDGESL</sequence>
<evidence type="ECO:0000313" key="11">
    <source>
        <dbReference type="EMBL" id="KAK8101861.1"/>
    </source>
</evidence>
<dbReference type="EMBL" id="JAQQWP010000009">
    <property type="protein sequence ID" value="KAK8101861.1"/>
    <property type="molecule type" value="Genomic_DNA"/>
</dbReference>
<evidence type="ECO:0000256" key="4">
    <source>
        <dbReference type="ARBA" id="ARBA00022679"/>
    </source>
</evidence>
<evidence type="ECO:0000256" key="7">
    <source>
        <dbReference type="ARBA" id="ARBA00023180"/>
    </source>
</evidence>
<evidence type="ECO:0000256" key="3">
    <source>
        <dbReference type="ARBA" id="ARBA00022622"/>
    </source>
</evidence>
<comment type="subcellular location">
    <subcellularLocation>
        <location evidence="1 9">Cell membrane</location>
        <topology evidence="1 9">Lipid-anchor</topology>
        <topology evidence="1 9">GPI-anchor</topology>
    </subcellularLocation>
</comment>
<keyword evidence="3 9" id="KW-0336">GPI-anchor</keyword>
<protein>
    <recommendedName>
        <fullName evidence="9">1,3-beta-glucanosyltransferase</fullName>
        <ecNumber evidence="9">2.4.1.-</ecNumber>
    </recommendedName>
</protein>
<dbReference type="GO" id="GO:0042124">
    <property type="term" value="F:1,3-beta-glucanosyltransferase activity"/>
    <property type="evidence" value="ECO:0007669"/>
    <property type="project" value="TreeGrafter"/>
</dbReference>
<dbReference type="AlphaFoldDB" id="A0AAW0QJJ6"/>
<dbReference type="Proteomes" id="UP001392437">
    <property type="component" value="Unassembled WGS sequence"/>
</dbReference>
<dbReference type="Pfam" id="PF03198">
    <property type="entry name" value="Glyco_hydro_72"/>
    <property type="match status" value="1"/>
</dbReference>
<dbReference type="Gene3D" id="3.20.20.80">
    <property type="entry name" value="Glycosidases"/>
    <property type="match status" value="1"/>
</dbReference>
<dbReference type="GO" id="GO:0098552">
    <property type="term" value="C:side of membrane"/>
    <property type="evidence" value="ECO:0007669"/>
    <property type="project" value="UniProtKB-KW"/>
</dbReference>
<reference evidence="11 12" key="1">
    <citation type="submission" date="2023-01" db="EMBL/GenBank/DDBJ databases">
        <title>Analysis of 21 Apiospora genomes using comparative genomics revels a genus with tremendous synthesis potential of carbohydrate active enzymes and secondary metabolites.</title>
        <authorList>
            <person name="Sorensen T."/>
        </authorList>
    </citation>
    <scope>NUCLEOTIDE SEQUENCE [LARGE SCALE GENOMIC DNA]</scope>
    <source>
        <strain evidence="11 12">CBS 117206</strain>
    </source>
</reference>
<dbReference type="GO" id="GO:0031505">
    <property type="term" value="P:fungal-type cell wall organization"/>
    <property type="evidence" value="ECO:0007669"/>
    <property type="project" value="TreeGrafter"/>
</dbReference>
<name>A0AAW0QJJ6_9PEZI</name>
<keyword evidence="8 9" id="KW-0449">Lipoprotein</keyword>
<keyword evidence="5" id="KW-0732">Signal</keyword>
<keyword evidence="7" id="KW-0325">Glycoprotein</keyword>
<gene>
    <name evidence="11" type="ORF">PG999_012235</name>
</gene>
<evidence type="ECO:0000256" key="9">
    <source>
        <dbReference type="RuleBase" id="RU361209"/>
    </source>
</evidence>
<evidence type="ECO:0000256" key="5">
    <source>
        <dbReference type="ARBA" id="ARBA00022729"/>
    </source>
</evidence>
<keyword evidence="12" id="KW-1185">Reference proteome</keyword>
<evidence type="ECO:0000256" key="1">
    <source>
        <dbReference type="ARBA" id="ARBA00004609"/>
    </source>
</evidence>
<proteinExistence type="inferred from homology"/>
<comment type="caution">
    <text evidence="11">The sequence shown here is derived from an EMBL/GenBank/DDBJ whole genome shotgun (WGS) entry which is preliminary data.</text>
</comment>
<evidence type="ECO:0000256" key="10">
    <source>
        <dbReference type="SAM" id="MobiDB-lite"/>
    </source>
</evidence>
<dbReference type="InterPro" id="IPR004886">
    <property type="entry name" value="Glucanosyltransferase"/>
</dbReference>